<evidence type="ECO:0000313" key="1">
    <source>
        <dbReference type="EMBL" id="ECJ2328614.1"/>
    </source>
</evidence>
<reference evidence="1" key="1">
    <citation type="submission" date="2019-07" db="EMBL/GenBank/DDBJ databases">
        <authorList>
            <person name="Ashton P.M."/>
            <person name="Dallman T."/>
            <person name="Nair S."/>
            <person name="De Pinna E."/>
            <person name="Peters T."/>
            <person name="Grant K."/>
        </authorList>
    </citation>
    <scope>NUCLEOTIDE SEQUENCE [LARGE SCALE GENOMIC DNA]</scope>
    <source>
        <strain evidence="1">598112</strain>
    </source>
</reference>
<name>A0A5Y3V6Y3_SALER</name>
<dbReference type="Proteomes" id="UP000839824">
    <property type="component" value="Unassembled WGS sequence"/>
</dbReference>
<gene>
    <name evidence="1" type="ORF">FNJ06_24080</name>
</gene>
<proteinExistence type="predicted"/>
<comment type="caution">
    <text evidence="1">The sequence shown here is derived from an EMBL/GenBank/DDBJ whole genome shotgun (WGS) entry which is preliminary data.</text>
</comment>
<sequence length="131" mass="14877">MTLEIPARWTVDEKNNCLSIGQKHVNVSGHLNVCTYVATDKKYFFTMNDDGEWEAVTDGIPVLADVNVTPKFTGMSAIVACRYKDDTGYHIDQCFQAEVELPTNIMFVFIGVGDLSLFENYRKIYFSFNVK</sequence>
<dbReference type="AlphaFoldDB" id="A0A5Y3V6Y3"/>
<accession>A0A5Y3V6Y3</accession>
<protein>
    <submittedName>
        <fullName evidence="1">Uncharacterized protein</fullName>
    </submittedName>
</protein>
<dbReference type="EMBL" id="AAIXRY010000049">
    <property type="protein sequence ID" value="ECJ2328614.1"/>
    <property type="molecule type" value="Genomic_DNA"/>
</dbReference>
<organism evidence="1">
    <name type="scientific">Salmonella enterica subsp. salamae</name>
    <dbReference type="NCBI Taxonomy" id="59202"/>
    <lineage>
        <taxon>Bacteria</taxon>
        <taxon>Pseudomonadati</taxon>
        <taxon>Pseudomonadota</taxon>
        <taxon>Gammaproteobacteria</taxon>
        <taxon>Enterobacterales</taxon>
        <taxon>Enterobacteriaceae</taxon>
        <taxon>Salmonella</taxon>
    </lineage>
</organism>